<dbReference type="Pfam" id="PF00069">
    <property type="entry name" value="Pkinase"/>
    <property type="match status" value="1"/>
</dbReference>
<reference evidence="7 8" key="1">
    <citation type="submission" date="2024-04" db="EMBL/GenBank/DDBJ databases">
        <title>Tritrichomonas musculus Genome.</title>
        <authorList>
            <person name="Alves-Ferreira E."/>
            <person name="Grigg M."/>
            <person name="Lorenzi H."/>
            <person name="Galac M."/>
        </authorList>
    </citation>
    <scope>NUCLEOTIDE SEQUENCE [LARGE SCALE GENOMIC DNA]</scope>
    <source>
        <strain evidence="7 8">EAF2021</strain>
    </source>
</reference>
<dbReference type="InterPro" id="IPR017441">
    <property type="entry name" value="Protein_kinase_ATP_BS"/>
</dbReference>
<dbReference type="InterPro" id="IPR001245">
    <property type="entry name" value="Ser-Thr/Tyr_kinase_cat_dom"/>
</dbReference>
<gene>
    <name evidence="7" type="ORF">M9Y10_042943</name>
</gene>
<dbReference type="SUPFAM" id="SSF56112">
    <property type="entry name" value="Protein kinase-like (PK-like)"/>
    <property type="match status" value="2"/>
</dbReference>
<dbReference type="PROSITE" id="PS00109">
    <property type="entry name" value="PROTEIN_KINASE_TYR"/>
    <property type="match status" value="1"/>
</dbReference>
<evidence type="ECO:0000256" key="5">
    <source>
        <dbReference type="SAM" id="MobiDB-lite"/>
    </source>
</evidence>
<dbReference type="InterPro" id="IPR000719">
    <property type="entry name" value="Prot_kinase_dom"/>
</dbReference>
<proteinExistence type="predicted"/>
<dbReference type="PROSITE" id="PS50011">
    <property type="entry name" value="PROTEIN_KINASE_DOM"/>
    <property type="match status" value="2"/>
</dbReference>
<dbReference type="Proteomes" id="UP001470230">
    <property type="component" value="Unassembled WGS sequence"/>
</dbReference>
<name>A0ABR2JYA8_9EUKA</name>
<evidence type="ECO:0000256" key="4">
    <source>
        <dbReference type="PROSITE-ProRule" id="PRU10141"/>
    </source>
</evidence>
<keyword evidence="2 4" id="KW-0547">Nucleotide-binding</keyword>
<evidence type="ECO:0000313" key="8">
    <source>
        <dbReference type="Proteomes" id="UP001470230"/>
    </source>
</evidence>
<dbReference type="InterPro" id="IPR051681">
    <property type="entry name" value="Ser/Thr_Kinases-Pseudokinases"/>
</dbReference>
<dbReference type="PANTHER" id="PTHR44329:SF214">
    <property type="entry name" value="PROTEIN KINASE DOMAIN-CONTAINING PROTEIN"/>
    <property type="match status" value="1"/>
</dbReference>
<dbReference type="PROSITE" id="PS00108">
    <property type="entry name" value="PROTEIN_KINASE_ST"/>
    <property type="match status" value="1"/>
</dbReference>
<dbReference type="EMBL" id="JAPFFF010000008">
    <property type="protein sequence ID" value="KAK8883844.1"/>
    <property type="molecule type" value="Genomic_DNA"/>
</dbReference>
<comment type="caution">
    <text evidence="7">The sequence shown here is derived from an EMBL/GenBank/DDBJ whole genome shotgun (WGS) entry which is preliminary data.</text>
</comment>
<evidence type="ECO:0000256" key="2">
    <source>
        <dbReference type="ARBA" id="ARBA00022741"/>
    </source>
</evidence>
<keyword evidence="1" id="KW-0808">Transferase</keyword>
<organism evidence="7 8">
    <name type="scientific">Tritrichomonas musculus</name>
    <dbReference type="NCBI Taxonomy" id="1915356"/>
    <lineage>
        <taxon>Eukaryota</taxon>
        <taxon>Metamonada</taxon>
        <taxon>Parabasalia</taxon>
        <taxon>Tritrichomonadida</taxon>
        <taxon>Tritrichomonadidae</taxon>
        <taxon>Tritrichomonas</taxon>
    </lineage>
</organism>
<evidence type="ECO:0000259" key="6">
    <source>
        <dbReference type="PROSITE" id="PS50011"/>
    </source>
</evidence>
<dbReference type="PANTHER" id="PTHR44329">
    <property type="entry name" value="SERINE/THREONINE-PROTEIN KINASE TNNI3K-RELATED"/>
    <property type="match status" value="1"/>
</dbReference>
<keyword evidence="8" id="KW-1185">Reference proteome</keyword>
<keyword evidence="1" id="KW-0418">Kinase</keyword>
<feature type="domain" description="Protein kinase" evidence="6">
    <location>
        <begin position="360"/>
        <end position="629"/>
    </location>
</feature>
<keyword evidence="3 4" id="KW-0067">ATP-binding</keyword>
<feature type="region of interest" description="Disordered" evidence="5">
    <location>
        <begin position="317"/>
        <end position="339"/>
    </location>
</feature>
<keyword evidence="1" id="KW-0723">Serine/threonine-protein kinase</keyword>
<dbReference type="SMART" id="SM00220">
    <property type="entry name" value="S_TKc"/>
    <property type="match status" value="2"/>
</dbReference>
<accession>A0ABR2JYA8</accession>
<dbReference type="PROSITE" id="PS00107">
    <property type="entry name" value="PROTEIN_KINASE_ATP"/>
    <property type="match status" value="1"/>
</dbReference>
<dbReference type="InterPro" id="IPR008271">
    <property type="entry name" value="Ser/Thr_kinase_AS"/>
</dbReference>
<dbReference type="InterPro" id="IPR008266">
    <property type="entry name" value="Tyr_kinase_AS"/>
</dbReference>
<sequence>MDFEGAFFDTTDYEPTNKMLGKGSFGKVFVVNNTKDGKQYAAKLLNPDNMLKSKDQMMLLREVQILCKLDHPSIVKFYGINFHSFLNPTQLEPTILTEYLKNGSLKKVLDKEKNSIADLNWSPTKKYINLLGISDAMRYLHSKGVLHRDLKPENILIDENYYPRVCDFGLSRCFPETLTKSMQLVLTQNIGSPLYMAPEVLDDKGGYGPGVDVYAFAFLAYEIVARKEPYSENGKPANISTLFRKIGLGIRPEFPAGVPEQTQKLISSCWSKEPKDRPSFEEIFNTLSNDRTCIGEDVDEDEVDEYLEALKEAKDKDKEKKNGAVKENGQDQKANTIKERPSSFRSMDPIFDLLIDLSNLKIDQCIGRGELYEVFRGLIKEDQLCAVRYPLKIEGVEDQKRFFSEIQCQHSLNHKAVLPLIGYSIPNKSNGTYAIITDLMPNGSLHQLIEMVNDGNAPDDWETIRAINIFGIAAGMAYIHQHNVIHRDLSAYNIFLDESYHPKIGGFADAKFLEQGALEDNEFWVGTPFYMAPEIFECEPYSNKADVYSYAIMLYELMTYKKPYEEVRNVAIIHIARMIVDGRRPKIYDRDIPKIWIELINRCWDSNPDNRPTFIEIVKELMDNREDYFDLELIREEELCDYIDDVIACFGF</sequence>
<dbReference type="Pfam" id="PF07714">
    <property type="entry name" value="PK_Tyr_Ser-Thr"/>
    <property type="match status" value="1"/>
</dbReference>
<dbReference type="Gene3D" id="1.10.510.10">
    <property type="entry name" value="Transferase(Phosphotransferase) domain 1"/>
    <property type="match status" value="2"/>
</dbReference>
<feature type="domain" description="Protein kinase" evidence="6">
    <location>
        <begin position="14"/>
        <end position="307"/>
    </location>
</feature>
<protein>
    <recommendedName>
        <fullName evidence="6">Protein kinase domain-containing protein</fullName>
    </recommendedName>
</protein>
<dbReference type="InterPro" id="IPR011009">
    <property type="entry name" value="Kinase-like_dom_sf"/>
</dbReference>
<evidence type="ECO:0000256" key="1">
    <source>
        <dbReference type="ARBA" id="ARBA00022527"/>
    </source>
</evidence>
<dbReference type="PRINTS" id="PR00109">
    <property type="entry name" value="TYRKINASE"/>
</dbReference>
<evidence type="ECO:0000256" key="3">
    <source>
        <dbReference type="ARBA" id="ARBA00022840"/>
    </source>
</evidence>
<feature type="binding site" evidence="4">
    <location>
        <position position="43"/>
    </location>
    <ligand>
        <name>ATP</name>
        <dbReference type="ChEBI" id="CHEBI:30616"/>
    </ligand>
</feature>
<evidence type="ECO:0000313" key="7">
    <source>
        <dbReference type="EMBL" id="KAK8883844.1"/>
    </source>
</evidence>